<dbReference type="RefSeq" id="WP_344692966.1">
    <property type="nucleotide sequence ID" value="NZ_BAABBF010000003.1"/>
</dbReference>
<comment type="caution">
    <text evidence="1">The sequence shown here is derived from an EMBL/GenBank/DDBJ whole genome shotgun (WGS) entry which is preliminary data.</text>
</comment>
<evidence type="ECO:0000313" key="2">
    <source>
        <dbReference type="Proteomes" id="UP001500523"/>
    </source>
</evidence>
<accession>A0ABP7DSU6</accession>
<keyword evidence="2" id="KW-1185">Reference proteome</keyword>
<dbReference type="EMBL" id="BAABBF010000003">
    <property type="protein sequence ID" value="GAA3708632.1"/>
    <property type="molecule type" value="Genomic_DNA"/>
</dbReference>
<gene>
    <name evidence="1" type="ORF">GCM10022268_17440</name>
</gene>
<dbReference type="Proteomes" id="UP001500523">
    <property type="component" value="Unassembled WGS sequence"/>
</dbReference>
<protein>
    <recommendedName>
        <fullName evidence="3">Calx-beta domain-containing protein</fullName>
    </recommendedName>
</protein>
<organism evidence="1 2">
    <name type="scientific">Sphingomonas cynarae</name>
    <dbReference type="NCBI Taxonomy" id="930197"/>
    <lineage>
        <taxon>Bacteria</taxon>
        <taxon>Pseudomonadati</taxon>
        <taxon>Pseudomonadota</taxon>
        <taxon>Alphaproteobacteria</taxon>
        <taxon>Sphingomonadales</taxon>
        <taxon>Sphingomonadaceae</taxon>
        <taxon>Sphingomonas</taxon>
    </lineage>
</organism>
<sequence>MAYDFARPLNVILPELVSALAMAQADLARPVVYLTEAVVSTPEGNSGTKTLTITARRSTLVGTLSVLGLFVQGTAIATDFPGGLPGNKTWNFPAGSDTATVDIAINGDTDVESDETFGYQLQTGSTYRLGTPSGVTGTILNDDATIVALANVMIVGDGDSKTPEMLYAMRRAAERNGLDIDWSGTNQGPEGAGVGGSTSTQMVMDARIASTVAKLKPYTDAGRILDIAVHSCTNGAEPAADNVANYEKYYQQVFKAVGGRCLYVSSVNPDSVGGGRYTRVRETNIALRAWCDTKKDAVFVDEEPYLIDPDPANTEGRAIPYTFRAGGGAPANSVMRDTVHKSQNGSFRASFAYDAPMKARHTQIAPLVVANSNAYSSTNLRGNLGGPAQRTVAGPPGDLIFDAKTSGSATFTWSTSSVVVPASVGFIQPGTFSAARLSFGGTTAEYATGLGASPGFSQFYQSLSPRLSDDARVRGGILLRFNDVRGLMGWSIGAGAWFGQETGSANANTSTSPLAEVIYDPVSGFYFLDTNTFPAGDKGLAQALMGLRFGPNVAISGSVDILIANYLRKVN</sequence>
<dbReference type="Gene3D" id="2.60.40.2030">
    <property type="match status" value="1"/>
</dbReference>
<dbReference type="SUPFAM" id="SSF141072">
    <property type="entry name" value="CalX-like"/>
    <property type="match status" value="1"/>
</dbReference>
<dbReference type="InterPro" id="IPR038081">
    <property type="entry name" value="CalX-like_sf"/>
</dbReference>
<evidence type="ECO:0000313" key="1">
    <source>
        <dbReference type="EMBL" id="GAA3708632.1"/>
    </source>
</evidence>
<evidence type="ECO:0008006" key="3">
    <source>
        <dbReference type="Google" id="ProtNLM"/>
    </source>
</evidence>
<reference evidence="2" key="1">
    <citation type="journal article" date="2019" name="Int. J. Syst. Evol. Microbiol.">
        <title>The Global Catalogue of Microorganisms (GCM) 10K type strain sequencing project: providing services to taxonomists for standard genome sequencing and annotation.</title>
        <authorList>
            <consortium name="The Broad Institute Genomics Platform"/>
            <consortium name="The Broad Institute Genome Sequencing Center for Infectious Disease"/>
            <person name="Wu L."/>
            <person name="Ma J."/>
        </authorList>
    </citation>
    <scope>NUCLEOTIDE SEQUENCE [LARGE SCALE GENOMIC DNA]</scope>
    <source>
        <strain evidence="2">JCM 17498</strain>
    </source>
</reference>
<name>A0ABP7DSU6_9SPHN</name>
<proteinExistence type="predicted"/>